<keyword evidence="1" id="KW-0805">Transcription regulation</keyword>
<dbReference type="InterPro" id="IPR050109">
    <property type="entry name" value="HTH-type_TetR-like_transc_reg"/>
</dbReference>
<dbReference type="Gene3D" id="1.10.357.10">
    <property type="entry name" value="Tetracycline Repressor, domain 2"/>
    <property type="match status" value="1"/>
</dbReference>
<proteinExistence type="predicted"/>
<accession>A0A919QFJ4</accession>
<feature type="region of interest" description="Disordered" evidence="5">
    <location>
        <begin position="1"/>
        <end position="20"/>
    </location>
</feature>
<name>A0A919QFJ4_9ACTN</name>
<keyword evidence="8" id="KW-1185">Reference proteome</keyword>
<dbReference type="InterPro" id="IPR001647">
    <property type="entry name" value="HTH_TetR"/>
</dbReference>
<evidence type="ECO:0000313" key="8">
    <source>
        <dbReference type="Proteomes" id="UP000640052"/>
    </source>
</evidence>
<feature type="compositionally biased region" description="Polar residues" evidence="5">
    <location>
        <begin position="11"/>
        <end position="20"/>
    </location>
</feature>
<evidence type="ECO:0000256" key="2">
    <source>
        <dbReference type="ARBA" id="ARBA00023125"/>
    </source>
</evidence>
<keyword evidence="2 4" id="KW-0238">DNA-binding</keyword>
<evidence type="ECO:0000256" key="5">
    <source>
        <dbReference type="SAM" id="MobiDB-lite"/>
    </source>
</evidence>
<dbReference type="InterPro" id="IPR049445">
    <property type="entry name" value="TetR_SbtR-like_C"/>
</dbReference>
<dbReference type="Proteomes" id="UP000640052">
    <property type="component" value="Unassembled WGS sequence"/>
</dbReference>
<feature type="DNA-binding region" description="H-T-H motif" evidence="4">
    <location>
        <begin position="48"/>
        <end position="67"/>
    </location>
</feature>
<dbReference type="AlphaFoldDB" id="A0A919QFJ4"/>
<dbReference type="GO" id="GO:0000976">
    <property type="term" value="F:transcription cis-regulatory region binding"/>
    <property type="evidence" value="ECO:0007669"/>
    <property type="project" value="TreeGrafter"/>
</dbReference>
<dbReference type="PROSITE" id="PS50977">
    <property type="entry name" value="HTH_TETR_2"/>
    <property type="match status" value="1"/>
</dbReference>
<evidence type="ECO:0000256" key="1">
    <source>
        <dbReference type="ARBA" id="ARBA00023015"/>
    </source>
</evidence>
<comment type="caution">
    <text evidence="7">The sequence shown here is derived from an EMBL/GenBank/DDBJ whole genome shotgun (WGS) entry which is preliminary data.</text>
</comment>
<keyword evidence="3" id="KW-0804">Transcription</keyword>
<evidence type="ECO:0000313" key="7">
    <source>
        <dbReference type="EMBL" id="GIH25317.1"/>
    </source>
</evidence>
<evidence type="ECO:0000256" key="3">
    <source>
        <dbReference type="ARBA" id="ARBA00023163"/>
    </source>
</evidence>
<evidence type="ECO:0000259" key="6">
    <source>
        <dbReference type="PROSITE" id="PS50977"/>
    </source>
</evidence>
<dbReference type="SUPFAM" id="SSF48498">
    <property type="entry name" value="Tetracyclin repressor-like, C-terminal domain"/>
    <property type="match status" value="1"/>
</dbReference>
<dbReference type="Pfam" id="PF00440">
    <property type="entry name" value="TetR_N"/>
    <property type="match status" value="1"/>
</dbReference>
<dbReference type="InterPro" id="IPR036271">
    <property type="entry name" value="Tet_transcr_reg_TetR-rel_C_sf"/>
</dbReference>
<dbReference type="GO" id="GO:0003700">
    <property type="term" value="F:DNA-binding transcription factor activity"/>
    <property type="evidence" value="ECO:0007669"/>
    <property type="project" value="TreeGrafter"/>
</dbReference>
<dbReference type="InterPro" id="IPR009057">
    <property type="entry name" value="Homeodomain-like_sf"/>
</dbReference>
<feature type="domain" description="HTH tetR-type" evidence="6">
    <location>
        <begin position="27"/>
        <end position="85"/>
    </location>
</feature>
<dbReference type="Pfam" id="PF21597">
    <property type="entry name" value="TetR_C_43"/>
    <property type="match status" value="1"/>
</dbReference>
<gene>
    <name evidence="7" type="ORF">Aph01nite_36270</name>
</gene>
<dbReference type="EMBL" id="BOOA01000027">
    <property type="protein sequence ID" value="GIH25317.1"/>
    <property type="molecule type" value="Genomic_DNA"/>
</dbReference>
<dbReference type="PANTHER" id="PTHR30055:SF234">
    <property type="entry name" value="HTH-TYPE TRANSCRIPTIONAL REGULATOR BETI"/>
    <property type="match status" value="1"/>
</dbReference>
<protein>
    <submittedName>
        <fullName evidence="7">TetR family transcriptional regulator</fullName>
    </submittedName>
</protein>
<reference evidence="7" key="1">
    <citation type="submission" date="2021-01" db="EMBL/GenBank/DDBJ databases">
        <title>Whole genome shotgun sequence of Acrocarpospora phusangensis NBRC 108782.</title>
        <authorList>
            <person name="Komaki H."/>
            <person name="Tamura T."/>
        </authorList>
    </citation>
    <scope>NUCLEOTIDE SEQUENCE</scope>
    <source>
        <strain evidence="7">NBRC 108782</strain>
    </source>
</reference>
<organism evidence="7 8">
    <name type="scientific">Acrocarpospora phusangensis</name>
    <dbReference type="NCBI Taxonomy" id="1070424"/>
    <lineage>
        <taxon>Bacteria</taxon>
        <taxon>Bacillati</taxon>
        <taxon>Actinomycetota</taxon>
        <taxon>Actinomycetes</taxon>
        <taxon>Streptosporangiales</taxon>
        <taxon>Streptosporangiaceae</taxon>
        <taxon>Acrocarpospora</taxon>
    </lineage>
</organism>
<sequence length="206" mass="21865">MRALSGGESVNLDTSPMTTTSLRKDAARNWERIVATARDLVDQGTPLQLNDVARRAGLGVATVYRHFATPEALLETVATPCLEALAAHGERALADPDPRRALDGFLSRVVEAQVTDAALPPVAAATTDTLARTTELKKSLASAGTTLLERARDARAVRPDLAAADLVPLMCGVAHAVAVHGGTPIERIETARRYLATLLEGMRLAR</sequence>
<evidence type="ECO:0000256" key="4">
    <source>
        <dbReference type="PROSITE-ProRule" id="PRU00335"/>
    </source>
</evidence>
<dbReference type="SUPFAM" id="SSF46689">
    <property type="entry name" value="Homeodomain-like"/>
    <property type="match status" value="1"/>
</dbReference>
<dbReference type="PANTHER" id="PTHR30055">
    <property type="entry name" value="HTH-TYPE TRANSCRIPTIONAL REGULATOR RUTR"/>
    <property type="match status" value="1"/>
</dbReference>